<reference evidence="6" key="1">
    <citation type="journal article" date="2014" name="Int. J. Syst. Evol. Microbiol.">
        <title>Complete genome sequence of Corynebacterium casei LMG S-19264T (=DSM 44701T), isolated from a smear-ripened cheese.</title>
        <authorList>
            <consortium name="US DOE Joint Genome Institute (JGI-PGF)"/>
            <person name="Walter F."/>
            <person name="Albersmeier A."/>
            <person name="Kalinowski J."/>
            <person name="Ruckert C."/>
        </authorList>
    </citation>
    <scope>NUCLEOTIDE SEQUENCE</scope>
    <source>
        <strain evidence="6">CGMCC 1.15454</strain>
    </source>
</reference>
<dbReference type="InterPro" id="IPR047057">
    <property type="entry name" value="MerR_fam"/>
</dbReference>
<dbReference type="SUPFAM" id="SSF46955">
    <property type="entry name" value="Putative DNA-binding domain"/>
    <property type="match status" value="1"/>
</dbReference>
<gene>
    <name evidence="6" type="ORF">GCM10011409_24430</name>
</gene>
<keyword evidence="4" id="KW-0804">Transcription</keyword>
<proteinExistence type="predicted"/>
<evidence type="ECO:0000256" key="3">
    <source>
        <dbReference type="ARBA" id="ARBA00023125"/>
    </source>
</evidence>
<keyword evidence="2" id="KW-0805">Transcription regulation</keyword>
<evidence type="ECO:0000256" key="2">
    <source>
        <dbReference type="ARBA" id="ARBA00023015"/>
    </source>
</evidence>
<dbReference type="EMBL" id="BMJD01000019">
    <property type="protein sequence ID" value="GGB45997.1"/>
    <property type="molecule type" value="Genomic_DNA"/>
</dbReference>
<dbReference type="PROSITE" id="PS50937">
    <property type="entry name" value="HTH_MERR_2"/>
    <property type="match status" value="1"/>
</dbReference>
<evidence type="ECO:0000256" key="1">
    <source>
        <dbReference type="ARBA" id="ARBA00022491"/>
    </source>
</evidence>
<dbReference type="InterPro" id="IPR000551">
    <property type="entry name" value="MerR-type_HTH_dom"/>
</dbReference>
<dbReference type="GO" id="GO:0003677">
    <property type="term" value="F:DNA binding"/>
    <property type="evidence" value="ECO:0007669"/>
    <property type="project" value="UniProtKB-KW"/>
</dbReference>
<dbReference type="CDD" id="cd00592">
    <property type="entry name" value="HTH_MerR-like"/>
    <property type="match status" value="1"/>
</dbReference>
<feature type="domain" description="HTH merR-type" evidence="5">
    <location>
        <begin position="1"/>
        <end position="67"/>
    </location>
</feature>
<dbReference type="PANTHER" id="PTHR30204">
    <property type="entry name" value="REDOX-CYCLING DRUG-SENSING TRANSCRIPTIONAL ACTIVATOR SOXR"/>
    <property type="match status" value="1"/>
</dbReference>
<evidence type="ECO:0000256" key="4">
    <source>
        <dbReference type="ARBA" id="ARBA00023163"/>
    </source>
</evidence>
<evidence type="ECO:0000313" key="7">
    <source>
        <dbReference type="Proteomes" id="UP000621492"/>
    </source>
</evidence>
<accession>A0A9W5X5R5</accession>
<dbReference type="PANTHER" id="PTHR30204:SF69">
    <property type="entry name" value="MERR-FAMILY TRANSCRIPTIONAL REGULATOR"/>
    <property type="match status" value="1"/>
</dbReference>
<comment type="caution">
    <text evidence="6">The sequence shown here is derived from an EMBL/GenBank/DDBJ whole genome shotgun (WGS) entry which is preliminary data.</text>
</comment>
<dbReference type="Proteomes" id="UP000621492">
    <property type="component" value="Unassembled WGS sequence"/>
</dbReference>
<dbReference type="RefSeq" id="WP_159457802.1">
    <property type="nucleotide sequence ID" value="NZ_BMJD01000019.1"/>
</dbReference>
<keyword evidence="1" id="KW-0678">Repressor</keyword>
<keyword evidence="7" id="KW-1185">Reference proteome</keyword>
<dbReference type="Gene3D" id="1.10.1660.10">
    <property type="match status" value="1"/>
</dbReference>
<sequence length="93" mass="10881">MKIGAFVKAVEATKDTVRHYEEWGMIKPAWSNNRRIYEEKDIQDFYAIKEMQGLGMTLKEIRLMFDIKRNHGCGSPELLAGMMKKVQEKNRNS</sequence>
<dbReference type="Pfam" id="PF13411">
    <property type="entry name" value="MerR_1"/>
    <property type="match status" value="1"/>
</dbReference>
<dbReference type="InterPro" id="IPR009061">
    <property type="entry name" value="DNA-bd_dom_put_sf"/>
</dbReference>
<evidence type="ECO:0000313" key="6">
    <source>
        <dbReference type="EMBL" id="GGB45997.1"/>
    </source>
</evidence>
<name>A0A9W5X5R5_9BACI</name>
<dbReference type="GO" id="GO:0003700">
    <property type="term" value="F:DNA-binding transcription factor activity"/>
    <property type="evidence" value="ECO:0007669"/>
    <property type="project" value="InterPro"/>
</dbReference>
<keyword evidence="3" id="KW-0238">DNA-binding</keyword>
<reference evidence="6" key="2">
    <citation type="submission" date="2020-09" db="EMBL/GenBank/DDBJ databases">
        <authorList>
            <person name="Sun Q."/>
            <person name="Zhou Y."/>
        </authorList>
    </citation>
    <scope>NUCLEOTIDE SEQUENCE</scope>
    <source>
        <strain evidence="6">CGMCC 1.15454</strain>
    </source>
</reference>
<protein>
    <recommendedName>
        <fullName evidence="5">HTH merR-type domain-containing protein</fullName>
    </recommendedName>
</protein>
<dbReference type="AlphaFoldDB" id="A0A9W5X5R5"/>
<evidence type="ECO:0000259" key="5">
    <source>
        <dbReference type="PROSITE" id="PS50937"/>
    </source>
</evidence>
<organism evidence="6 7">
    <name type="scientific">Lentibacillus populi</name>
    <dbReference type="NCBI Taxonomy" id="1827502"/>
    <lineage>
        <taxon>Bacteria</taxon>
        <taxon>Bacillati</taxon>
        <taxon>Bacillota</taxon>
        <taxon>Bacilli</taxon>
        <taxon>Bacillales</taxon>
        <taxon>Bacillaceae</taxon>
        <taxon>Lentibacillus</taxon>
    </lineage>
</organism>
<dbReference type="SMART" id="SM00422">
    <property type="entry name" value="HTH_MERR"/>
    <property type="match status" value="1"/>
</dbReference>